<dbReference type="PROSITE" id="PS50893">
    <property type="entry name" value="ABC_TRANSPORTER_2"/>
    <property type="match status" value="1"/>
</dbReference>
<dbReference type="GO" id="GO:0016887">
    <property type="term" value="F:ATP hydrolysis activity"/>
    <property type="evidence" value="ECO:0007669"/>
    <property type="project" value="InterPro"/>
</dbReference>
<evidence type="ECO:0000256" key="3">
    <source>
        <dbReference type="ARBA" id="ARBA00022741"/>
    </source>
</evidence>
<dbReference type="InterPro" id="IPR017871">
    <property type="entry name" value="ABC_transporter-like_CS"/>
</dbReference>
<dbReference type="PROSITE" id="PS00211">
    <property type="entry name" value="ABC_TRANSPORTER_1"/>
    <property type="match status" value="1"/>
</dbReference>
<dbReference type="PANTHER" id="PTHR24221:SF654">
    <property type="entry name" value="ATP-BINDING CASSETTE SUB-FAMILY B MEMBER 6"/>
    <property type="match status" value="1"/>
</dbReference>
<feature type="domain" description="ABC transporter" evidence="8">
    <location>
        <begin position="479"/>
        <end position="709"/>
    </location>
</feature>
<evidence type="ECO:0000256" key="1">
    <source>
        <dbReference type="ARBA" id="ARBA00004141"/>
    </source>
</evidence>
<dbReference type="SMART" id="SM00382">
    <property type="entry name" value="AAA"/>
    <property type="match status" value="1"/>
</dbReference>
<dbReference type="InterPro" id="IPR039421">
    <property type="entry name" value="Type_1_exporter"/>
</dbReference>
<accession>A0A6J6PTE8</accession>
<dbReference type="Gene3D" id="3.40.50.300">
    <property type="entry name" value="P-loop containing nucleotide triphosphate hydrolases"/>
    <property type="match status" value="1"/>
</dbReference>
<dbReference type="Gene3D" id="1.20.1560.10">
    <property type="entry name" value="ABC transporter type 1, transmembrane domain"/>
    <property type="match status" value="1"/>
</dbReference>
<evidence type="ECO:0000259" key="9">
    <source>
        <dbReference type="PROSITE" id="PS50929"/>
    </source>
</evidence>
<dbReference type="Pfam" id="PF00664">
    <property type="entry name" value="ABC_membrane"/>
    <property type="match status" value="1"/>
</dbReference>
<dbReference type="PANTHER" id="PTHR24221">
    <property type="entry name" value="ATP-BINDING CASSETTE SUB-FAMILY B"/>
    <property type="match status" value="1"/>
</dbReference>
<dbReference type="InterPro" id="IPR027417">
    <property type="entry name" value="P-loop_NTPase"/>
</dbReference>
<organism evidence="10">
    <name type="scientific">freshwater metagenome</name>
    <dbReference type="NCBI Taxonomy" id="449393"/>
    <lineage>
        <taxon>unclassified sequences</taxon>
        <taxon>metagenomes</taxon>
        <taxon>ecological metagenomes</taxon>
    </lineage>
</organism>
<evidence type="ECO:0000256" key="6">
    <source>
        <dbReference type="ARBA" id="ARBA00023136"/>
    </source>
</evidence>
<feature type="domain" description="ABC transmembrane type-1" evidence="9">
    <location>
        <begin position="169"/>
        <end position="447"/>
    </location>
</feature>
<evidence type="ECO:0000256" key="2">
    <source>
        <dbReference type="ARBA" id="ARBA00022692"/>
    </source>
</evidence>
<sequence>MAEQHETPRDASLDDAITAMAAAGTSFGRIASAHRFPSPLLDAYSVALTSMNEVVRAPDPRVERQLSPLGAISAASGVLTAPAPSQERWWDSLPGPAVTDAGDSAQAILPHGSGAEAITGGTRIRSRFRGAEANSDADTVIITGSLPSNASWLALIKWSLRGRGKQVGVLLLLSLVGGSLALILPLATSALFAVAVPMGDASLAVGIMVTLALGGVGGALLLVARNFLLIRLRNTSDTRLAPGVMAHLLRQPMTFFRRMSNGEILNRTLSVDMARVHVNDGTVGTVINTSFALVNLLFLFSIDAVLGLVISLAIGITMILMSLIQRRIKRLTTVMMAERSDLNSSTMSLIEAIVPIRVGGAESRALARWTQTAAPALSTVRELEAESSKRFTILAAAPLVMNTVLVLVVASQRGAFSAAAFMGAFVAVAQLTIAMTQLTQSLYLISELKPALERMVPITSSVVERSGPARAPGALQGRIQLTNVVFGYDLERPPLLDGLTLTVEAGEFVAIVGPSGAGKSSVMRLILGFENPWSGVVSYDGKDLAELDVTAVRRQMGTVLQASVPFGSTFRECICGPLQVDDDTLWKVIAESGLEQEVRARGLDEPLGKRGSAISGGQRQRLMIARALAGDPRVILLDEATSALDNVTQDIVMRSILGRPVTRIAIAHRLTTVERADRILVVSGGRIEEEGTPAELRASGGHFARLAARQEY</sequence>
<feature type="transmembrane region" description="Helical" evidence="7">
    <location>
        <begin position="167"/>
        <end position="195"/>
    </location>
</feature>
<evidence type="ECO:0000256" key="4">
    <source>
        <dbReference type="ARBA" id="ARBA00022840"/>
    </source>
</evidence>
<dbReference type="GO" id="GO:0005524">
    <property type="term" value="F:ATP binding"/>
    <property type="evidence" value="ECO:0007669"/>
    <property type="project" value="UniProtKB-KW"/>
</dbReference>
<gene>
    <name evidence="10" type="ORF">UFOPK2625_00482</name>
</gene>
<dbReference type="InterPro" id="IPR003593">
    <property type="entry name" value="AAA+_ATPase"/>
</dbReference>
<dbReference type="Pfam" id="PF00005">
    <property type="entry name" value="ABC_tran"/>
    <property type="match status" value="1"/>
</dbReference>
<keyword evidence="2 7" id="KW-0812">Transmembrane</keyword>
<evidence type="ECO:0000313" key="10">
    <source>
        <dbReference type="EMBL" id="CAB4700323.1"/>
    </source>
</evidence>
<keyword evidence="4" id="KW-0067">ATP-binding</keyword>
<dbReference type="AlphaFoldDB" id="A0A6J6PTE8"/>
<dbReference type="PROSITE" id="PS50929">
    <property type="entry name" value="ABC_TM1F"/>
    <property type="match status" value="1"/>
</dbReference>
<name>A0A6J6PTE8_9ZZZZ</name>
<protein>
    <submittedName>
        <fullName evidence="10">Unannotated protein</fullName>
    </submittedName>
</protein>
<dbReference type="SUPFAM" id="SSF90123">
    <property type="entry name" value="ABC transporter transmembrane region"/>
    <property type="match status" value="1"/>
</dbReference>
<feature type="transmembrane region" description="Helical" evidence="7">
    <location>
        <begin position="201"/>
        <end position="224"/>
    </location>
</feature>
<reference evidence="10" key="1">
    <citation type="submission" date="2020-05" db="EMBL/GenBank/DDBJ databases">
        <authorList>
            <person name="Chiriac C."/>
            <person name="Salcher M."/>
            <person name="Ghai R."/>
            <person name="Kavagutti S V."/>
        </authorList>
    </citation>
    <scope>NUCLEOTIDE SEQUENCE</scope>
</reference>
<keyword evidence="6 7" id="KW-0472">Membrane</keyword>
<feature type="transmembrane region" description="Helical" evidence="7">
    <location>
        <begin position="306"/>
        <end position="324"/>
    </location>
</feature>
<dbReference type="InterPro" id="IPR003439">
    <property type="entry name" value="ABC_transporter-like_ATP-bd"/>
</dbReference>
<feature type="transmembrane region" description="Helical" evidence="7">
    <location>
        <begin position="282"/>
        <end position="300"/>
    </location>
</feature>
<proteinExistence type="predicted"/>
<keyword evidence="3" id="KW-0547">Nucleotide-binding</keyword>
<dbReference type="GO" id="GO:0140359">
    <property type="term" value="F:ABC-type transporter activity"/>
    <property type="evidence" value="ECO:0007669"/>
    <property type="project" value="InterPro"/>
</dbReference>
<evidence type="ECO:0000256" key="5">
    <source>
        <dbReference type="ARBA" id="ARBA00022989"/>
    </source>
</evidence>
<dbReference type="EMBL" id="CAEZXZ010000052">
    <property type="protein sequence ID" value="CAB4700323.1"/>
    <property type="molecule type" value="Genomic_DNA"/>
</dbReference>
<feature type="transmembrane region" description="Helical" evidence="7">
    <location>
        <begin position="416"/>
        <end position="445"/>
    </location>
</feature>
<dbReference type="GO" id="GO:0016020">
    <property type="term" value="C:membrane"/>
    <property type="evidence" value="ECO:0007669"/>
    <property type="project" value="UniProtKB-SubCell"/>
</dbReference>
<evidence type="ECO:0000259" key="8">
    <source>
        <dbReference type="PROSITE" id="PS50893"/>
    </source>
</evidence>
<dbReference type="InterPro" id="IPR036640">
    <property type="entry name" value="ABC1_TM_sf"/>
</dbReference>
<keyword evidence="5 7" id="KW-1133">Transmembrane helix</keyword>
<dbReference type="SUPFAM" id="SSF52540">
    <property type="entry name" value="P-loop containing nucleoside triphosphate hydrolases"/>
    <property type="match status" value="1"/>
</dbReference>
<dbReference type="GO" id="GO:0034040">
    <property type="term" value="F:ATPase-coupled lipid transmembrane transporter activity"/>
    <property type="evidence" value="ECO:0007669"/>
    <property type="project" value="TreeGrafter"/>
</dbReference>
<evidence type="ECO:0000256" key="7">
    <source>
        <dbReference type="SAM" id="Phobius"/>
    </source>
</evidence>
<comment type="subcellular location">
    <subcellularLocation>
        <location evidence="1">Membrane</location>
        <topology evidence="1">Multi-pass membrane protein</topology>
    </subcellularLocation>
</comment>
<dbReference type="InterPro" id="IPR011527">
    <property type="entry name" value="ABC1_TM_dom"/>
</dbReference>